<keyword evidence="3" id="KW-1185">Reference proteome</keyword>
<proteinExistence type="predicted"/>
<evidence type="ECO:0000313" key="2">
    <source>
        <dbReference type="EMBL" id="MDP4300043.1"/>
    </source>
</evidence>
<organism evidence="2 3">
    <name type="scientific">Leptothrix discophora</name>
    <dbReference type="NCBI Taxonomy" id="89"/>
    <lineage>
        <taxon>Bacteria</taxon>
        <taxon>Pseudomonadati</taxon>
        <taxon>Pseudomonadota</taxon>
        <taxon>Betaproteobacteria</taxon>
        <taxon>Burkholderiales</taxon>
        <taxon>Sphaerotilaceae</taxon>
        <taxon>Leptothrix</taxon>
    </lineage>
</organism>
<dbReference type="RefSeq" id="WP_305748596.1">
    <property type="nucleotide sequence ID" value="NZ_JAUZEE010000002.1"/>
</dbReference>
<evidence type="ECO:0000313" key="3">
    <source>
        <dbReference type="Proteomes" id="UP001235760"/>
    </source>
</evidence>
<feature type="compositionally biased region" description="Basic residues" evidence="1">
    <location>
        <begin position="52"/>
        <end position="62"/>
    </location>
</feature>
<dbReference type="EMBL" id="JAUZEE010000002">
    <property type="protein sequence ID" value="MDP4300043.1"/>
    <property type="molecule type" value="Genomic_DNA"/>
</dbReference>
<evidence type="ECO:0000256" key="1">
    <source>
        <dbReference type="SAM" id="MobiDB-lite"/>
    </source>
</evidence>
<gene>
    <name evidence="2" type="ORF">Q8X39_05305</name>
</gene>
<reference evidence="2 3" key="1">
    <citation type="submission" date="2023-08" db="EMBL/GenBank/DDBJ databases">
        <authorList>
            <person name="Roldan D.M."/>
            <person name="Menes R.J."/>
        </authorList>
    </citation>
    <scope>NUCLEOTIDE SEQUENCE [LARGE SCALE GENOMIC DNA]</scope>
    <source>
        <strain evidence="2 3">CCM 2812</strain>
    </source>
</reference>
<accession>A0ABT9G0N1</accession>
<name>A0ABT9G0N1_LEPDI</name>
<protein>
    <submittedName>
        <fullName evidence="2">Uncharacterized protein</fullName>
    </submittedName>
</protein>
<dbReference type="Proteomes" id="UP001235760">
    <property type="component" value="Unassembled WGS sequence"/>
</dbReference>
<feature type="region of interest" description="Disordered" evidence="1">
    <location>
        <begin position="21"/>
        <end position="63"/>
    </location>
</feature>
<feature type="compositionally biased region" description="Low complexity" evidence="1">
    <location>
        <begin position="30"/>
        <end position="49"/>
    </location>
</feature>
<comment type="caution">
    <text evidence="2">The sequence shown here is derived from an EMBL/GenBank/DDBJ whole genome shotgun (WGS) entry which is preliminary data.</text>
</comment>
<sequence length="87" mass="9408">MAMATKAQVWRMSAILRAPASPASHELRDAAPANAQTTQTAKKAQNTQAFRPHSKRPARVSRHACVDQDAIHAADGDQKIQAAAHDR</sequence>